<proteinExistence type="predicted"/>
<name>A0ABV7NKR7_9SPHN</name>
<evidence type="ECO:0000313" key="2">
    <source>
        <dbReference type="EMBL" id="MFC3442907.1"/>
    </source>
</evidence>
<sequence>MLGDIQPDYGNFRHGRLPQVVFNTSTVAHRCRRGASTPSLTNQSVHSAGADHDLLNVSRPFLVRLLEEGVIDHHKVGSHRRIRANDLLTYRAKREEERRAAMTELQRLSQEFDAD</sequence>
<dbReference type="InterPro" id="IPR010093">
    <property type="entry name" value="SinI_DNA-bd"/>
</dbReference>
<reference evidence="3" key="1">
    <citation type="journal article" date="2019" name="Int. J. Syst. Evol. Microbiol.">
        <title>The Global Catalogue of Microorganisms (GCM) 10K type strain sequencing project: providing services to taxonomists for standard genome sequencing and annotation.</title>
        <authorList>
            <consortium name="The Broad Institute Genomics Platform"/>
            <consortium name="The Broad Institute Genome Sequencing Center for Infectious Disease"/>
            <person name="Wu L."/>
            <person name="Ma J."/>
        </authorList>
    </citation>
    <scope>NUCLEOTIDE SEQUENCE [LARGE SCALE GENOMIC DNA]</scope>
    <source>
        <strain evidence="3">CCM 7491</strain>
    </source>
</reference>
<dbReference type="EMBL" id="JBHRVU010000004">
    <property type="protein sequence ID" value="MFC3442907.1"/>
    <property type="molecule type" value="Genomic_DNA"/>
</dbReference>
<comment type="caution">
    <text evidence="2">The sequence shown here is derived from an EMBL/GenBank/DDBJ whole genome shotgun (WGS) entry which is preliminary data.</text>
</comment>
<protein>
    <submittedName>
        <fullName evidence="2">Excisionase family DNA-binding protein</fullName>
    </submittedName>
</protein>
<dbReference type="Pfam" id="PF12728">
    <property type="entry name" value="HTH_17"/>
    <property type="match status" value="1"/>
</dbReference>
<dbReference type="InterPro" id="IPR041657">
    <property type="entry name" value="HTH_17"/>
</dbReference>
<evidence type="ECO:0000313" key="3">
    <source>
        <dbReference type="Proteomes" id="UP001595681"/>
    </source>
</evidence>
<keyword evidence="3" id="KW-1185">Reference proteome</keyword>
<organism evidence="2 3">
    <name type="scientific">Sphingobium rhizovicinum</name>
    <dbReference type="NCBI Taxonomy" id="432308"/>
    <lineage>
        <taxon>Bacteria</taxon>
        <taxon>Pseudomonadati</taxon>
        <taxon>Pseudomonadota</taxon>
        <taxon>Alphaproteobacteria</taxon>
        <taxon>Sphingomonadales</taxon>
        <taxon>Sphingomonadaceae</taxon>
        <taxon>Sphingobium</taxon>
    </lineage>
</organism>
<dbReference type="GO" id="GO:0003677">
    <property type="term" value="F:DNA binding"/>
    <property type="evidence" value="ECO:0007669"/>
    <property type="project" value="UniProtKB-KW"/>
</dbReference>
<accession>A0ABV7NKR7</accession>
<keyword evidence="2" id="KW-0238">DNA-binding</keyword>
<dbReference type="RefSeq" id="WP_380797855.1">
    <property type="nucleotide sequence ID" value="NZ_JBHRVU010000004.1"/>
</dbReference>
<feature type="domain" description="Helix-turn-helix" evidence="1">
    <location>
        <begin position="53"/>
        <end position="94"/>
    </location>
</feature>
<gene>
    <name evidence="2" type="ORF">ACFOKF_17170</name>
</gene>
<dbReference type="NCBIfam" id="TIGR01764">
    <property type="entry name" value="excise"/>
    <property type="match status" value="1"/>
</dbReference>
<evidence type="ECO:0000259" key="1">
    <source>
        <dbReference type="Pfam" id="PF12728"/>
    </source>
</evidence>
<dbReference type="Proteomes" id="UP001595681">
    <property type="component" value="Unassembled WGS sequence"/>
</dbReference>